<reference evidence="1 2" key="1">
    <citation type="submission" date="2018-09" db="EMBL/GenBank/DDBJ databases">
        <title>Optimization and identification of Corynebacterium falsenii FN1-14 from fish paste.</title>
        <authorList>
            <person name="Daroonpunt R."/>
            <person name="Tanasupawat S."/>
        </authorList>
    </citation>
    <scope>NUCLEOTIDE SEQUENCE [LARGE SCALE GENOMIC DNA]</scope>
    <source>
        <strain evidence="1 2">FN1-14</strain>
    </source>
</reference>
<evidence type="ECO:0000313" key="1">
    <source>
        <dbReference type="EMBL" id="RIX36747.1"/>
    </source>
</evidence>
<evidence type="ECO:0000313" key="2">
    <source>
        <dbReference type="Proteomes" id="UP000285278"/>
    </source>
</evidence>
<accession>A0A418Q9Q9</accession>
<dbReference type="OrthoDB" id="4427749at2"/>
<dbReference type="AlphaFoldDB" id="A0A418Q9Q9"/>
<comment type="caution">
    <text evidence="1">The sequence shown here is derived from an EMBL/GenBank/DDBJ whole genome shotgun (WGS) entry which is preliminary data.</text>
</comment>
<gene>
    <name evidence="1" type="ORF">D3M95_00620</name>
</gene>
<protein>
    <submittedName>
        <fullName evidence="1">DUF4259 domain-containing protein</fullName>
    </submittedName>
</protein>
<dbReference type="EMBL" id="QXJK01000001">
    <property type="protein sequence ID" value="RIX36747.1"/>
    <property type="molecule type" value="Genomic_DNA"/>
</dbReference>
<proteinExistence type="predicted"/>
<sequence>MSTWDEKIFNDEDNQEFLDELIDLDHREIEEALEDAVNIALLHADQGNSDYRVGLCAATVAAIWAGAPFSSASTADEHEFIRRYIGSLEPKLQELSLQLLDRELERGGSDAAEGLETCVEALS</sequence>
<dbReference type="Pfam" id="PF14078">
    <property type="entry name" value="DUF4259"/>
    <property type="match status" value="1"/>
</dbReference>
<organism evidence="1 2">
    <name type="scientific">Corynebacterium falsenii</name>
    <dbReference type="NCBI Taxonomy" id="108486"/>
    <lineage>
        <taxon>Bacteria</taxon>
        <taxon>Bacillati</taxon>
        <taxon>Actinomycetota</taxon>
        <taxon>Actinomycetes</taxon>
        <taxon>Mycobacteriales</taxon>
        <taxon>Corynebacteriaceae</taxon>
        <taxon>Corynebacterium</taxon>
    </lineage>
</organism>
<keyword evidence="2" id="KW-1185">Reference proteome</keyword>
<name>A0A418Q9Q9_9CORY</name>
<dbReference type="Proteomes" id="UP000285278">
    <property type="component" value="Unassembled WGS sequence"/>
</dbReference>
<dbReference type="InterPro" id="IPR025355">
    <property type="entry name" value="DUF4259"/>
</dbReference>